<dbReference type="EMBL" id="CAKKTJ010000128">
    <property type="protein sequence ID" value="CAH0475610.1"/>
    <property type="molecule type" value="Genomic_DNA"/>
</dbReference>
<name>A0AAU9KQI6_9STRA</name>
<evidence type="ECO:0000313" key="2">
    <source>
        <dbReference type="EMBL" id="CAH0475610.1"/>
    </source>
</evidence>
<dbReference type="Proteomes" id="UP001160483">
    <property type="component" value="Unassembled WGS sequence"/>
</dbReference>
<feature type="region of interest" description="Disordered" evidence="1">
    <location>
        <begin position="1"/>
        <end position="56"/>
    </location>
</feature>
<comment type="caution">
    <text evidence="2">The sequence shown here is derived from an EMBL/GenBank/DDBJ whole genome shotgun (WGS) entry which is preliminary data.</text>
</comment>
<gene>
    <name evidence="2" type="ORF">PBS003_LOCUS2422</name>
</gene>
<organism evidence="2 3">
    <name type="scientific">Peronospora belbahrii</name>
    <dbReference type="NCBI Taxonomy" id="622444"/>
    <lineage>
        <taxon>Eukaryota</taxon>
        <taxon>Sar</taxon>
        <taxon>Stramenopiles</taxon>
        <taxon>Oomycota</taxon>
        <taxon>Peronosporomycetes</taxon>
        <taxon>Peronosporales</taxon>
        <taxon>Peronosporaceae</taxon>
        <taxon>Peronospora</taxon>
    </lineage>
</organism>
<proteinExistence type="predicted"/>
<feature type="compositionally biased region" description="Basic and acidic residues" evidence="1">
    <location>
        <begin position="220"/>
        <end position="234"/>
    </location>
</feature>
<feature type="compositionally biased region" description="Polar residues" evidence="1">
    <location>
        <begin position="1"/>
        <end position="20"/>
    </location>
</feature>
<feature type="compositionally biased region" description="Polar residues" evidence="1">
    <location>
        <begin position="33"/>
        <end position="48"/>
    </location>
</feature>
<accession>A0AAU9KQI6</accession>
<evidence type="ECO:0000313" key="3">
    <source>
        <dbReference type="Proteomes" id="UP001160483"/>
    </source>
</evidence>
<protein>
    <submittedName>
        <fullName evidence="2">Uncharacterized protein</fullName>
    </submittedName>
</protein>
<reference evidence="2" key="1">
    <citation type="submission" date="2021-11" db="EMBL/GenBank/DDBJ databases">
        <authorList>
            <person name="Islam A."/>
            <person name="Islam S."/>
            <person name="Flora M.S."/>
            <person name="Rahman M."/>
            <person name="Ziaur R.M."/>
            <person name="Epstein J.H."/>
            <person name="Hassan M."/>
            <person name="Klassen M."/>
            <person name="Woodard K."/>
            <person name="Webb A."/>
            <person name="Webby R.J."/>
            <person name="El Zowalaty M.E."/>
        </authorList>
    </citation>
    <scope>NUCLEOTIDE SEQUENCE</scope>
    <source>
        <strain evidence="2">Pbs3</strain>
    </source>
</reference>
<evidence type="ECO:0000256" key="1">
    <source>
        <dbReference type="SAM" id="MobiDB-lite"/>
    </source>
</evidence>
<dbReference type="AlphaFoldDB" id="A0AAU9KQI6"/>
<sequence>MKKPNQQQRAPTTSSELSENSSDEMSEPETSRESTQCRNPRSQCLSTGRESKISDKTPTYPVLNAVYSFARAGLTTSSKLFVVKSRLTPTTPMEMTPKKKPHCHSVDPVFYCHCVLKKTVGVRVGTSFGLGRLSAIRDEDGVSAIELETIGGLLYLNAKEMESVEIVPALVNECVSTPSGLGRVVHYDTQEQLYTVRVGTDSGGCKEKELQVPVSDVRLAENNDDSRNTLESRRPRGMSEGSNLDWDSRRSSVRLSAGASSASGLTMLKNIAATSYTFIASKYHQGQPVITKFGAGHIVSVDPQRGSAHIQLVWGAIAYLNANMIDYYPKALEGTDVRTKFGSGIVIGLRPADAIYTVRLHDLQPAGKSDVVFVHESDLHRNRRIAVKAANVRDKLKAMAQRRFGERIVVAHQSHDEEPNSAGI</sequence>
<feature type="region of interest" description="Disordered" evidence="1">
    <location>
        <begin position="220"/>
        <end position="245"/>
    </location>
</feature>